<reference evidence="8" key="1">
    <citation type="journal article" date="2023" name="Nat. Commun.">
        <title>Diploid and tetraploid genomes of Acorus and the evolution of monocots.</title>
        <authorList>
            <person name="Ma L."/>
            <person name="Liu K.W."/>
            <person name="Li Z."/>
            <person name="Hsiao Y.Y."/>
            <person name="Qi Y."/>
            <person name="Fu T."/>
            <person name="Tang G.D."/>
            <person name="Zhang D."/>
            <person name="Sun W.H."/>
            <person name="Liu D.K."/>
            <person name="Li Y."/>
            <person name="Chen G.Z."/>
            <person name="Liu X.D."/>
            <person name="Liao X.Y."/>
            <person name="Jiang Y.T."/>
            <person name="Yu X."/>
            <person name="Hao Y."/>
            <person name="Huang J."/>
            <person name="Zhao X.W."/>
            <person name="Ke S."/>
            <person name="Chen Y.Y."/>
            <person name="Wu W.L."/>
            <person name="Hsu J.L."/>
            <person name="Lin Y.F."/>
            <person name="Huang M.D."/>
            <person name="Li C.Y."/>
            <person name="Huang L."/>
            <person name="Wang Z.W."/>
            <person name="Zhao X."/>
            <person name="Zhong W.Y."/>
            <person name="Peng D.H."/>
            <person name="Ahmad S."/>
            <person name="Lan S."/>
            <person name="Zhang J.S."/>
            <person name="Tsai W.C."/>
            <person name="Van de Peer Y."/>
            <person name="Liu Z.J."/>
        </authorList>
    </citation>
    <scope>NUCLEOTIDE SEQUENCE</scope>
    <source>
        <strain evidence="8">SCP</strain>
    </source>
</reference>
<dbReference type="AlphaFoldDB" id="A0AAV9A6U9"/>
<evidence type="ECO:0000313" key="8">
    <source>
        <dbReference type="EMBL" id="KAK1259852.1"/>
    </source>
</evidence>
<dbReference type="Proteomes" id="UP001179952">
    <property type="component" value="Unassembled WGS sequence"/>
</dbReference>
<evidence type="ECO:0000256" key="2">
    <source>
        <dbReference type="ARBA" id="ARBA00023015"/>
    </source>
</evidence>
<dbReference type="Pfam" id="PF02362">
    <property type="entry name" value="B3"/>
    <property type="match status" value="1"/>
</dbReference>
<dbReference type="InterPro" id="IPR003340">
    <property type="entry name" value="B3_DNA-bd"/>
</dbReference>
<comment type="caution">
    <text evidence="8">The sequence shown here is derived from an EMBL/GenBank/DDBJ whole genome shotgun (WGS) entry which is preliminary data.</text>
</comment>
<keyword evidence="6" id="KW-0472">Membrane</keyword>
<keyword evidence="3" id="KW-0238">DNA-binding</keyword>
<keyword evidence="9" id="KW-1185">Reference proteome</keyword>
<evidence type="ECO:0000313" key="9">
    <source>
        <dbReference type="Proteomes" id="UP001179952"/>
    </source>
</evidence>
<dbReference type="Gene3D" id="2.40.330.10">
    <property type="entry name" value="DNA-binding pseudobarrel domain"/>
    <property type="match status" value="1"/>
</dbReference>
<gene>
    <name evidence="8" type="ORF">QJS04_geneDACA017940</name>
</gene>
<dbReference type="PROSITE" id="PS50863">
    <property type="entry name" value="B3"/>
    <property type="match status" value="1"/>
</dbReference>
<organism evidence="8 9">
    <name type="scientific">Acorus gramineus</name>
    <name type="common">Dwarf sweet flag</name>
    <dbReference type="NCBI Taxonomy" id="55184"/>
    <lineage>
        <taxon>Eukaryota</taxon>
        <taxon>Viridiplantae</taxon>
        <taxon>Streptophyta</taxon>
        <taxon>Embryophyta</taxon>
        <taxon>Tracheophyta</taxon>
        <taxon>Spermatophyta</taxon>
        <taxon>Magnoliopsida</taxon>
        <taxon>Liliopsida</taxon>
        <taxon>Acoraceae</taxon>
        <taxon>Acorus</taxon>
    </lineage>
</organism>
<keyword evidence="4" id="KW-0804">Transcription</keyword>
<dbReference type="InterPro" id="IPR015300">
    <property type="entry name" value="DNA-bd_pseudobarrel_sf"/>
</dbReference>
<dbReference type="GO" id="GO:0003677">
    <property type="term" value="F:DNA binding"/>
    <property type="evidence" value="ECO:0007669"/>
    <property type="project" value="UniProtKB-KW"/>
</dbReference>
<keyword evidence="6" id="KW-0812">Transmembrane</keyword>
<evidence type="ECO:0000256" key="4">
    <source>
        <dbReference type="ARBA" id="ARBA00023163"/>
    </source>
</evidence>
<dbReference type="CDD" id="cd10017">
    <property type="entry name" value="B3_DNA"/>
    <property type="match status" value="1"/>
</dbReference>
<feature type="domain" description="TF-B3" evidence="7">
    <location>
        <begin position="4"/>
        <end position="98"/>
    </location>
</feature>
<name>A0AAV9A6U9_ACOGR</name>
<evidence type="ECO:0000256" key="3">
    <source>
        <dbReference type="ARBA" id="ARBA00023125"/>
    </source>
</evidence>
<keyword evidence="6" id="KW-1133">Transmembrane helix</keyword>
<dbReference type="PANTHER" id="PTHR31920">
    <property type="entry name" value="B3 DOMAIN-CONTAINING"/>
    <property type="match status" value="1"/>
</dbReference>
<dbReference type="GO" id="GO:0005634">
    <property type="term" value="C:nucleus"/>
    <property type="evidence" value="ECO:0007669"/>
    <property type="project" value="UniProtKB-SubCell"/>
</dbReference>
<comment type="subcellular location">
    <subcellularLocation>
        <location evidence="1">Nucleus</location>
    </subcellularLocation>
</comment>
<sequence>MGKKVQFFKILIGDFSEKLHIPRKVVNFLSDKASKRAVVLQGPIGCIWHIKLGNATNGWYIMDGWSDFVNDHSLKESDLLFFKYDGIMHFKVKIFDQSACEKNILSPKVQKRKPERPTKHQAEVGGDVCDDLLGDEDAFWEMLVRSPYVAKGQRNNAVHQKTLWSMVVFMSMKLALIVCYKVTFFMPL</sequence>
<feature type="transmembrane region" description="Helical" evidence="6">
    <location>
        <begin position="163"/>
        <end position="186"/>
    </location>
</feature>
<evidence type="ECO:0000256" key="1">
    <source>
        <dbReference type="ARBA" id="ARBA00004123"/>
    </source>
</evidence>
<proteinExistence type="predicted"/>
<dbReference type="SUPFAM" id="SSF101936">
    <property type="entry name" value="DNA-binding pseudobarrel domain"/>
    <property type="match status" value="1"/>
</dbReference>
<dbReference type="PANTHER" id="PTHR31920:SF132">
    <property type="entry name" value="TF-B3 DOMAIN-CONTAINING PROTEIN"/>
    <property type="match status" value="1"/>
</dbReference>
<accession>A0AAV9A6U9</accession>
<evidence type="ECO:0000259" key="7">
    <source>
        <dbReference type="PROSITE" id="PS50863"/>
    </source>
</evidence>
<dbReference type="InterPro" id="IPR050655">
    <property type="entry name" value="Plant_B3_domain"/>
</dbReference>
<protein>
    <submittedName>
        <fullName evidence="8">B3 domain-containing protein</fullName>
    </submittedName>
</protein>
<keyword evidence="5" id="KW-0539">Nucleus</keyword>
<reference evidence="8" key="2">
    <citation type="submission" date="2023-06" db="EMBL/GenBank/DDBJ databases">
        <authorList>
            <person name="Ma L."/>
            <person name="Liu K.-W."/>
            <person name="Li Z."/>
            <person name="Hsiao Y.-Y."/>
            <person name="Qi Y."/>
            <person name="Fu T."/>
            <person name="Tang G."/>
            <person name="Zhang D."/>
            <person name="Sun W.-H."/>
            <person name="Liu D.-K."/>
            <person name="Li Y."/>
            <person name="Chen G.-Z."/>
            <person name="Liu X.-D."/>
            <person name="Liao X.-Y."/>
            <person name="Jiang Y.-T."/>
            <person name="Yu X."/>
            <person name="Hao Y."/>
            <person name="Huang J."/>
            <person name="Zhao X.-W."/>
            <person name="Ke S."/>
            <person name="Chen Y.-Y."/>
            <person name="Wu W.-L."/>
            <person name="Hsu J.-L."/>
            <person name="Lin Y.-F."/>
            <person name="Huang M.-D."/>
            <person name="Li C.-Y."/>
            <person name="Huang L."/>
            <person name="Wang Z.-W."/>
            <person name="Zhao X."/>
            <person name="Zhong W.-Y."/>
            <person name="Peng D.-H."/>
            <person name="Ahmad S."/>
            <person name="Lan S."/>
            <person name="Zhang J.-S."/>
            <person name="Tsai W.-C."/>
            <person name="Van De Peer Y."/>
            <person name="Liu Z.-J."/>
        </authorList>
    </citation>
    <scope>NUCLEOTIDE SEQUENCE</scope>
    <source>
        <strain evidence="8">SCP</strain>
        <tissue evidence="8">Leaves</tissue>
    </source>
</reference>
<dbReference type="EMBL" id="JAUJYN010000012">
    <property type="protein sequence ID" value="KAK1259852.1"/>
    <property type="molecule type" value="Genomic_DNA"/>
</dbReference>
<dbReference type="SMART" id="SM01019">
    <property type="entry name" value="B3"/>
    <property type="match status" value="1"/>
</dbReference>
<evidence type="ECO:0000256" key="5">
    <source>
        <dbReference type="ARBA" id="ARBA00023242"/>
    </source>
</evidence>
<keyword evidence="2" id="KW-0805">Transcription regulation</keyword>
<evidence type="ECO:0000256" key="6">
    <source>
        <dbReference type="SAM" id="Phobius"/>
    </source>
</evidence>